<dbReference type="OrthoDB" id="7067067at2"/>
<dbReference type="Pfam" id="PF08487">
    <property type="entry name" value="VIT"/>
    <property type="match status" value="1"/>
</dbReference>
<dbReference type="EMBL" id="JHEG04000001">
    <property type="protein sequence ID" value="KAF3884391.1"/>
    <property type="molecule type" value="Genomic_DNA"/>
</dbReference>
<comment type="caution">
    <text evidence="5">The sequence shown here is derived from an EMBL/GenBank/DDBJ whole genome shotgun (WGS) entry which is preliminary data.</text>
</comment>
<sequence>MRWFWNGLIQTIFWVWNVTFLLTVCMGILPVVGVPLVLATVAGEIPSEFFLTLVGLVAVPTVCTFLGAFHFRRQPIKLLRLFYGVEAPLFLLCLLRLFLIRELTPASTQILATIGICIVAFFLEMLFGYASTRKSGLQWLQMLAHSLMLLFGIYASAVLLFYALPLGAFLVQEFFKFDWARGLWQILVSGWWVQGVWYFLLFLILWILSTALFVVMPLALAALYINSGRRILQAFASQKGKKSTFTGASAVAIAWMTAFIILQQQPQVQAFSLLAHPASNDSTRQALLAKSNTIREGLVNAYLSSYRYLSTKEENNHISEMYRSVFGLSQTVANTVQESYNSFMSPFLYNGSDKDAEKAEKLYAEFFDTPLQKAERQLVSHAVQSTFNRQEVKAGLLNINEKKVWLRSQQIKVTEHGDWADLELYEVYKNQTPEVQEIFYSFSLPESAVITGLWLGDTGDLQKRFPFVIAPRGAAQKVYNSQVRRERPVDPALLEQVGPRQYRLRAFPIPPQAPVLQSVPQQRPTEMHLWLTYKVMRQESGWALPVLGEKRNIFWTHETKRIRNGKEVALKDEPWLEPFLPATGKFLPTLHQVNFPEGHSILVKPLLNKDYSLPQAKRFALVLDSSFSMNSHVKELSQVFTWLQKHGFADKDLANNDADLYITASKGAVPKRLDDIGQFLAEKMTFYGTIQPQEMLQQFNQLRGDTAYDGVLLLTDEGSYELSKDKVAKQNPGSEIKATLAPLWMIHLGSLPAAYDDATLKAIQDSGGGVSQQVSEVLQRVATKAVLGASTVSVVDGYAWYKNESDTKESKITSQKEDNFQQLAVRQLILGLSKEINLEQLETLDAIHAIAKKYELVTPYSSMLVLVNDEQRRLLKQAEAESDRFNRKIENGKEDLSKPNNPFKVSTNESSSGLMIGIVAIALLLLSKRSKRAIGN</sequence>
<proteinExistence type="predicted"/>
<evidence type="ECO:0000256" key="2">
    <source>
        <dbReference type="SAM" id="Phobius"/>
    </source>
</evidence>
<dbReference type="STRING" id="1479485.DA73_0203425"/>
<reference evidence="5" key="1">
    <citation type="journal article" date="2015" name="Genome Announc.">
        <title>Draft Genome Sequence of Tolypothrix boutellei Strain VB521301.</title>
        <authorList>
            <person name="Chandrababunaidu M.M."/>
            <person name="Singh D."/>
            <person name="Sen D."/>
            <person name="Bhan S."/>
            <person name="Das S."/>
            <person name="Gupta A."/>
            <person name="Adhikary S.P."/>
            <person name="Tripathy S."/>
        </authorList>
    </citation>
    <scope>NUCLEOTIDE SEQUENCE</scope>
    <source>
        <strain evidence="5">VB521301</strain>
    </source>
</reference>
<dbReference type="InterPro" id="IPR014270">
    <property type="entry name" value="PEP-CTERM_IMP"/>
</dbReference>
<dbReference type="AlphaFoldDB" id="A0A0C1RDL9"/>
<feature type="transmembrane region" description="Helical" evidence="2">
    <location>
        <begin position="191"/>
        <end position="224"/>
    </location>
</feature>
<dbReference type="RefSeq" id="WP_038071999.1">
    <property type="nucleotide sequence ID" value="NZ_JHEG04000001.1"/>
</dbReference>
<protein>
    <submittedName>
        <fullName evidence="5">Exosortase</fullName>
    </submittedName>
    <submittedName>
        <fullName evidence="4">TIGR02921 family PEP-CTERM protein</fullName>
    </submittedName>
</protein>
<evidence type="ECO:0000313" key="5">
    <source>
        <dbReference type="EMBL" id="KIE13718.1"/>
    </source>
</evidence>
<feature type="transmembrane region" description="Helical" evidence="2">
    <location>
        <begin position="49"/>
        <end position="69"/>
    </location>
</feature>
<evidence type="ECO:0000313" key="4">
    <source>
        <dbReference type="EMBL" id="KAF3884391.1"/>
    </source>
</evidence>
<feature type="transmembrane region" description="Helical" evidence="2">
    <location>
        <begin position="106"/>
        <end position="127"/>
    </location>
</feature>
<feature type="transmembrane region" description="Helical" evidence="2">
    <location>
        <begin position="12"/>
        <end position="37"/>
    </location>
</feature>
<feature type="transmembrane region" description="Helical" evidence="2">
    <location>
        <begin position="245"/>
        <end position="262"/>
    </location>
</feature>
<name>A0A0C1RDL9_9CYAN</name>
<evidence type="ECO:0000256" key="1">
    <source>
        <dbReference type="SAM" id="Coils"/>
    </source>
</evidence>
<feature type="coiled-coil region" evidence="1">
    <location>
        <begin position="868"/>
        <end position="895"/>
    </location>
</feature>
<feature type="domain" description="VIT" evidence="3">
    <location>
        <begin position="390"/>
        <end position="523"/>
    </location>
</feature>
<evidence type="ECO:0000259" key="3">
    <source>
        <dbReference type="PROSITE" id="PS51468"/>
    </source>
</evidence>
<accession>A0A0C1RDL9</accession>
<keyword evidence="6" id="KW-1185">Reference proteome</keyword>
<dbReference type="NCBIfam" id="TIGR02921">
    <property type="entry name" value="PEP_integral"/>
    <property type="match status" value="1"/>
</dbReference>
<dbReference type="Proteomes" id="UP000029738">
    <property type="component" value="Unassembled WGS sequence"/>
</dbReference>
<dbReference type="InterPro" id="IPR013694">
    <property type="entry name" value="VIT"/>
</dbReference>
<reference evidence="4" key="2">
    <citation type="submission" date="2019-11" db="EMBL/GenBank/DDBJ databases">
        <title>Improved Assembly of Tolypothrix boutellei genome.</title>
        <authorList>
            <person name="Sarangi A.N."/>
            <person name="Mukherjee M."/>
            <person name="Ghosh S."/>
            <person name="Singh D."/>
            <person name="Das A."/>
            <person name="Kant S."/>
            <person name="Prusty A."/>
            <person name="Tripathy S."/>
        </authorList>
    </citation>
    <scope>NUCLEOTIDE SEQUENCE</scope>
    <source>
        <strain evidence="4">VB521301</strain>
    </source>
</reference>
<keyword evidence="2" id="KW-1133">Transmembrane helix</keyword>
<feature type="transmembrane region" description="Helical" evidence="2">
    <location>
        <begin position="147"/>
        <end position="171"/>
    </location>
</feature>
<keyword evidence="1" id="KW-0175">Coiled coil</keyword>
<organism evidence="5">
    <name type="scientific">Tolypothrix bouteillei VB521301</name>
    <dbReference type="NCBI Taxonomy" id="1479485"/>
    <lineage>
        <taxon>Bacteria</taxon>
        <taxon>Bacillati</taxon>
        <taxon>Cyanobacteriota</taxon>
        <taxon>Cyanophyceae</taxon>
        <taxon>Nostocales</taxon>
        <taxon>Tolypothrichaceae</taxon>
        <taxon>Tolypothrix</taxon>
    </lineage>
</organism>
<feature type="transmembrane region" description="Helical" evidence="2">
    <location>
        <begin position="81"/>
        <end position="100"/>
    </location>
</feature>
<keyword evidence="2" id="KW-0472">Membrane</keyword>
<dbReference type="PROSITE" id="PS51468">
    <property type="entry name" value="VIT"/>
    <property type="match status" value="1"/>
</dbReference>
<dbReference type="EMBL" id="JHEG02000012">
    <property type="protein sequence ID" value="KIE13718.1"/>
    <property type="molecule type" value="Genomic_DNA"/>
</dbReference>
<keyword evidence="2" id="KW-0812">Transmembrane</keyword>
<gene>
    <name evidence="5" type="ORF">DA73_0203425</name>
    <name evidence="4" type="ORF">DA73_0400002050</name>
</gene>
<evidence type="ECO:0000313" key="6">
    <source>
        <dbReference type="Proteomes" id="UP000029738"/>
    </source>
</evidence>